<comment type="caution">
    <text evidence="1">The sequence shown here is derived from an EMBL/GenBank/DDBJ whole genome shotgun (WGS) entry which is preliminary data.</text>
</comment>
<dbReference type="EMBL" id="CM046397">
    <property type="protein sequence ID" value="KAI8535373.1"/>
    <property type="molecule type" value="Genomic_DNA"/>
</dbReference>
<name>A0ACC0M4P3_RHOML</name>
<proteinExistence type="predicted"/>
<evidence type="ECO:0000313" key="1">
    <source>
        <dbReference type="EMBL" id="KAI8535373.1"/>
    </source>
</evidence>
<reference evidence="1" key="1">
    <citation type="submission" date="2022-02" db="EMBL/GenBank/DDBJ databases">
        <title>Plant Genome Project.</title>
        <authorList>
            <person name="Zhang R.-G."/>
        </authorList>
    </citation>
    <scope>NUCLEOTIDE SEQUENCE</scope>
    <source>
        <strain evidence="1">AT1</strain>
    </source>
</reference>
<accession>A0ACC0M4P3</accession>
<evidence type="ECO:0000313" key="2">
    <source>
        <dbReference type="Proteomes" id="UP001062846"/>
    </source>
</evidence>
<sequence length="73" mass="8474">MGSLSRGAGVSLRGYWRVWELWTYEVIGMYPPETTCPDDTILPRALRWSKEYKGVKRERQSECLPPLSRRAVS</sequence>
<dbReference type="Proteomes" id="UP001062846">
    <property type="component" value="Chromosome 10"/>
</dbReference>
<gene>
    <name evidence="1" type="ORF">RHMOL_Rhmol10G0169100</name>
</gene>
<protein>
    <submittedName>
        <fullName evidence="1">Uncharacterized protein</fullName>
    </submittedName>
</protein>
<organism evidence="1 2">
    <name type="scientific">Rhododendron molle</name>
    <name type="common">Chinese azalea</name>
    <name type="synonym">Azalea mollis</name>
    <dbReference type="NCBI Taxonomy" id="49168"/>
    <lineage>
        <taxon>Eukaryota</taxon>
        <taxon>Viridiplantae</taxon>
        <taxon>Streptophyta</taxon>
        <taxon>Embryophyta</taxon>
        <taxon>Tracheophyta</taxon>
        <taxon>Spermatophyta</taxon>
        <taxon>Magnoliopsida</taxon>
        <taxon>eudicotyledons</taxon>
        <taxon>Gunneridae</taxon>
        <taxon>Pentapetalae</taxon>
        <taxon>asterids</taxon>
        <taxon>Ericales</taxon>
        <taxon>Ericaceae</taxon>
        <taxon>Ericoideae</taxon>
        <taxon>Rhodoreae</taxon>
        <taxon>Rhododendron</taxon>
    </lineage>
</organism>
<keyword evidence="2" id="KW-1185">Reference proteome</keyword>